<dbReference type="PANTHER" id="PTHR33778">
    <property type="entry name" value="PROTEIN MGTC"/>
    <property type="match status" value="1"/>
</dbReference>
<evidence type="ECO:0000313" key="9">
    <source>
        <dbReference type="EMBL" id="PSB20182.1"/>
    </source>
</evidence>
<proteinExistence type="inferred from homology"/>
<dbReference type="Pfam" id="PF02308">
    <property type="entry name" value="MgtC"/>
    <property type="match status" value="1"/>
</dbReference>
<feature type="transmembrane region" description="Helical" evidence="7">
    <location>
        <begin position="72"/>
        <end position="89"/>
    </location>
</feature>
<evidence type="ECO:0000256" key="1">
    <source>
        <dbReference type="ARBA" id="ARBA00004651"/>
    </source>
</evidence>
<dbReference type="OrthoDB" id="9811198at2"/>
<feature type="domain" description="MgtC/SapB/SrpB/YhiD N-terminal" evidence="8">
    <location>
        <begin position="18"/>
        <end position="147"/>
    </location>
</feature>
<evidence type="ECO:0000313" key="10">
    <source>
        <dbReference type="Proteomes" id="UP000238634"/>
    </source>
</evidence>
<comment type="similarity">
    <text evidence="2">Belongs to the MgtC/SapB family.</text>
</comment>
<protein>
    <submittedName>
        <fullName evidence="9">MgtC/SapB family protein</fullName>
    </submittedName>
</protein>
<evidence type="ECO:0000256" key="4">
    <source>
        <dbReference type="ARBA" id="ARBA00022692"/>
    </source>
</evidence>
<dbReference type="GO" id="GO:0005886">
    <property type="term" value="C:plasma membrane"/>
    <property type="evidence" value="ECO:0007669"/>
    <property type="project" value="UniProtKB-SubCell"/>
</dbReference>
<keyword evidence="10" id="KW-1185">Reference proteome</keyword>
<feature type="transmembrane region" description="Helical" evidence="7">
    <location>
        <begin position="12"/>
        <end position="31"/>
    </location>
</feature>
<dbReference type="PRINTS" id="PR01837">
    <property type="entry name" value="MGTCSAPBPROT"/>
</dbReference>
<evidence type="ECO:0000256" key="3">
    <source>
        <dbReference type="ARBA" id="ARBA00022475"/>
    </source>
</evidence>
<dbReference type="STRING" id="1920490.GCA_001895925_03699"/>
<evidence type="ECO:0000256" key="2">
    <source>
        <dbReference type="ARBA" id="ARBA00009298"/>
    </source>
</evidence>
<dbReference type="AlphaFoldDB" id="A0A2T1DI70"/>
<dbReference type="EMBL" id="PVWG01000007">
    <property type="protein sequence ID" value="PSB20182.1"/>
    <property type="molecule type" value="Genomic_DNA"/>
</dbReference>
<sequence length="159" mass="16778">MESYSISPNNWVGIILRLSLALVVGGAIGWNRQQRHKAAGLRTHMLVSLGAALFVMIPLQSSAHSGDAVSRAIQGVATGVGFLGAGEILHLSRPTSANPKVKGLTSAASIWVTAALGIISGCGWWQLAVSGTMMALITLGLVKMLENHSFIHHSEEENE</sequence>
<comment type="subcellular location">
    <subcellularLocation>
        <location evidence="1">Cell membrane</location>
        <topology evidence="1">Multi-pass membrane protein</topology>
    </subcellularLocation>
</comment>
<accession>A0A2T1DI70</accession>
<organism evidence="9 10">
    <name type="scientific">Phormidesmis priestleyi ULC007</name>
    <dbReference type="NCBI Taxonomy" id="1920490"/>
    <lineage>
        <taxon>Bacteria</taxon>
        <taxon>Bacillati</taxon>
        <taxon>Cyanobacteriota</taxon>
        <taxon>Cyanophyceae</taxon>
        <taxon>Leptolyngbyales</taxon>
        <taxon>Leptolyngbyaceae</taxon>
        <taxon>Phormidesmis</taxon>
    </lineage>
</organism>
<feature type="transmembrane region" description="Helical" evidence="7">
    <location>
        <begin position="101"/>
        <end position="119"/>
    </location>
</feature>
<keyword evidence="3" id="KW-1003">Cell membrane</keyword>
<name>A0A2T1DI70_9CYAN</name>
<reference evidence="9 10" key="1">
    <citation type="submission" date="2018-02" db="EMBL/GenBank/DDBJ databases">
        <authorList>
            <person name="Cohen D.B."/>
            <person name="Kent A.D."/>
        </authorList>
    </citation>
    <scope>NUCLEOTIDE SEQUENCE [LARGE SCALE GENOMIC DNA]</scope>
    <source>
        <strain evidence="9 10">ULC007</strain>
    </source>
</reference>
<evidence type="ECO:0000256" key="5">
    <source>
        <dbReference type="ARBA" id="ARBA00022989"/>
    </source>
</evidence>
<evidence type="ECO:0000259" key="8">
    <source>
        <dbReference type="Pfam" id="PF02308"/>
    </source>
</evidence>
<comment type="caution">
    <text evidence="9">The sequence shown here is derived from an EMBL/GenBank/DDBJ whole genome shotgun (WGS) entry which is preliminary data.</text>
</comment>
<evidence type="ECO:0000256" key="7">
    <source>
        <dbReference type="SAM" id="Phobius"/>
    </source>
</evidence>
<keyword evidence="4 7" id="KW-0812">Transmembrane</keyword>
<keyword evidence="6 7" id="KW-0472">Membrane</keyword>
<reference evidence="9 10" key="2">
    <citation type="submission" date="2018-03" db="EMBL/GenBank/DDBJ databases">
        <title>The ancient ancestry and fast evolution of plastids.</title>
        <authorList>
            <person name="Moore K.R."/>
            <person name="Magnabosco C."/>
            <person name="Momper L."/>
            <person name="Gold D.A."/>
            <person name="Bosak T."/>
            <person name="Fournier G.P."/>
        </authorList>
    </citation>
    <scope>NUCLEOTIDE SEQUENCE [LARGE SCALE GENOMIC DNA]</scope>
    <source>
        <strain evidence="9 10">ULC007</strain>
    </source>
</reference>
<dbReference type="RefSeq" id="WP_073070732.1">
    <property type="nucleotide sequence ID" value="NZ_MPPI01000009.1"/>
</dbReference>
<dbReference type="Proteomes" id="UP000238634">
    <property type="component" value="Unassembled WGS sequence"/>
</dbReference>
<evidence type="ECO:0000256" key="6">
    <source>
        <dbReference type="ARBA" id="ARBA00023136"/>
    </source>
</evidence>
<dbReference type="InterPro" id="IPR049177">
    <property type="entry name" value="MgtC_SapB_SrpB_YhiD_N"/>
</dbReference>
<dbReference type="InterPro" id="IPR003416">
    <property type="entry name" value="MgtC/SapB/SrpB/YhiD_fam"/>
</dbReference>
<feature type="transmembrane region" description="Helical" evidence="7">
    <location>
        <begin position="43"/>
        <end position="60"/>
    </location>
</feature>
<gene>
    <name evidence="9" type="ORF">C7B65_09030</name>
</gene>
<dbReference type="PANTHER" id="PTHR33778:SF1">
    <property type="entry name" value="MAGNESIUM TRANSPORTER YHID-RELATED"/>
    <property type="match status" value="1"/>
</dbReference>
<keyword evidence="5 7" id="KW-1133">Transmembrane helix</keyword>